<dbReference type="InterPro" id="IPR023151">
    <property type="entry name" value="PEP_util_CS"/>
</dbReference>
<dbReference type="Gene3D" id="3.30.470.20">
    <property type="entry name" value="ATP-grasp fold, B domain"/>
    <property type="match status" value="1"/>
</dbReference>
<comment type="similarity">
    <text evidence="4 15">Belongs to the PEP-utilizing enzyme family.</text>
</comment>
<dbReference type="Gene3D" id="3.30.1490.20">
    <property type="entry name" value="ATP-grasp fold, A domain"/>
    <property type="match status" value="1"/>
</dbReference>
<keyword evidence="19" id="KW-0670">Pyruvate</keyword>
<dbReference type="FunFam" id="3.50.30.10:FF:000002">
    <property type="entry name" value="Phosphoenolpyruvate synthase"/>
    <property type="match status" value="1"/>
</dbReference>
<protein>
    <recommendedName>
        <fullName evidence="6 15">Phosphoenolpyruvate synthase</fullName>
        <shortName evidence="15">PEP synthase</shortName>
        <ecNumber evidence="5 15">2.7.9.2</ecNumber>
    </recommendedName>
    <alternativeName>
        <fullName evidence="13 15">Pyruvate, water dikinase</fullName>
    </alternativeName>
</protein>
<dbReference type="SUPFAM" id="SSF52009">
    <property type="entry name" value="Phosphohistidine domain"/>
    <property type="match status" value="1"/>
</dbReference>
<evidence type="ECO:0000256" key="1">
    <source>
        <dbReference type="ARBA" id="ARBA00001946"/>
    </source>
</evidence>
<feature type="domain" description="PEP-utilising enzyme mobile" evidence="16">
    <location>
        <begin position="378"/>
        <end position="449"/>
    </location>
</feature>
<keyword evidence="8 15" id="KW-0479">Metal-binding</keyword>
<dbReference type="GO" id="GO:0005524">
    <property type="term" value="F:ATP binding"/>
    <property type="evidence" value="ECO:0007669"/>
    <property type="project" value="UniProtKB-KW"/>
</dbReference>
<dbReference type="InterPro" id="IPR000121">
    <property type="entry name" value="PEP_util_C"/>
</dbReference>
<evidence type="ECO:0000313" key="20">
    <source>
        <dbReference type="Proteomes" id="UP000176260"/>
    </source>
</evidence>
<feature type="domain" description="Pyruvate phosphate dikinase AMP/ATP-binding" evidence="17">
    <location>
        <begin position="18"/>
        <end position="337"/>
    </location>
</feature>
<dbReference type="NCBIfam" id="TIGR01418">
    <property type="entry name" value="PEP_synth"/>
    <property type="match status" value="1"/>
</dbReference>
<keyword evidence="9 15" id="KW-0547">Nucleotide-binding</keyword>
<dbReference type="Pfam" id="PF01326">
    <property type="entry name" value="PPDK_N"/>
    <property type="match status" value="1"/>
</dbReference>
<evidence type="ECO:0000259" key="18">
    <source>
        <dbReference type="Pfam" id="PF02896"/>
    </source>
</evidence>
<proteinExistence type="inferred from homology"/>
<evidence type="ECO:0000256" key="2">
    <source>
        <dbReference type="ARBA" id="ARBA00002988"/>
    </source>
</evidence>
<dbReference type="InterPro" id="IPR015813">
    <property type="entry name" value="Pyrv/PenolPyrv_kinase-like_dom"/>
</dbReference>
<reference evidence="19 20" key="1">
    <citation type="journal article" date="2016" name="Nat. Commun.">
        <title>Thousands of microbial genomes shed light on interconnected biogeochemical processes in an aquifer system.</title>
        <authorList>
            <person name="Anantharaman K."/>
            <person name="Brown C.T."/>
            <person name="Hug L.A."/>
            <person name="Sharon I."/>
            <person name="Castelle C.J."/>
            <person name="Probst A.J."/>
            <person name="Thomas B.C."/>
            <person name="Singh A."/>
            <person name="Wilkins M.J."/>
            <person name="Karaoz U."/>
            <person name="Brodie E.L."/>
            <person name="Williams K.H."/>
            <person name="Hubbard S.S."/>
            <person name="Banfield J.F."/>
        </authorList>
    </citation>
    <scope>NUCLEOTIDE SEQUENCE [LARGE SCALE GENOMIC DNA]</scope>
</reference>
<evidence type="ECO:0000256" key="12">
    <source>
        <dbReference type="ARBA" id="ARBA00022842"/>
    </source>
</evidence>
<dbReference type="PIRSF" id="PIRSF000854">
    <property type="entry name" value="PEP_synthase"/>
    <property type="match status" value="1"/>
</dbReference>
<comment type="catalytic activity">
    <reaction evidence="14 15">
        <text>pyruvate + ATP + H2O = phosphoenolpyruvate + AMP + phosphate + 2 H(+)</text>
        <dbReference type="Rhea" id="RHEA:11364"/>
        <dbReference type="ChEBI" id="CHEBI:15361"/>
        <dbReference type="ChEBI" id="CHEBI:15377"/>
        <dbReference type="ChEBI" id="CHEBI:15378"/>
        <dbReference type="ChEBI" id="CHEBI:30616"/>
        <dbReference type="ChEBI" id="CHEBI:43474"/>
        <dbReference type="ChEBI" id="CHEBI:58702"/>
        <dbReference type="ChEBI" id="CHEBI:456215"/>
        <dbReference type="EC" id="2.7.9.2"/>
    </reaction>
</comment>
<dbReference type="InterPro" id="IPR018274">
    <property type="entry name" value="PEP_util_AS"/>
</dbReference>
<dbReference type="GO" id="GO:0008986">
    <property type="term" value="F:pyruvate, water dikinase activity"/>
    <property type="evidence" value="ECO:0007669"/>
    <property type="project" value="UniProtKB-EC"/>
</dbReference>
<dbReference type="SUPFAM" id="SSF56059">
    <property type="entry name" value="Glutathione synthetase ATP-binding domain-like"/>
    <property type="match status" value="1"/>
</dbReference>
<keyword evidence="11 15" id="KW-0067">ATP-binding</keyword>
<evidence type="ECO:0000256" key="3">
    <source>
        <dbReference type="ARBA" id="ARBA00004742"/>
    </source>
</evidence>
<dbReference type="Gene3D" id="3.50.30.10">
    <property type="entry name" value="Phosphohistidine domain"/>
    <property type="match status" value="1"/>
</dbReference>
<accession>A0A1G1XQI2</accession>
<evidence type="ECO:0000313" key="19">
    <source>
        <dbReference type="EMBL" id="OGY42268.1"/>
    </source>
</evidence>
<gene>
    <name evidence="19" type="ORF">A2Y67_04430</name>
</gene>
<dbReference type="NCBIfam" id="NF005057">
    <property type="entry name" value="PRK06464.1"/>
    <property type="match status" value="1"/>
</dbReference>
<evidence type="ECO:0000259" key="17">
    <source>
        <dbReference type="Pfam" id="PF01326"/>
    </source>
</evidence>
<dbReference type="Gene3D" id="3.20.20.60">
    <property type="entry name" value="Phosphoenolpyruvate-binding domains"/>
    <property type="match status" value="1"/>
</dbReference>
<dbReference type="FunFam" id="3.30.1490.20:FF:000010">
    <property type="entry name" value="Phosphoenolpyruvate synthase"/>
    <property type="match status" value="1"/>
</dbReference>
<dbReference type="UniPathway" id="UPA00138"/>
<dbReference type="Proteomes" id="UP000176260">
    <property type="component" value="Unassembled WGS sequence"/>
</dbReference>
<dbReference type="EMBL" id="MHIA01000015">
    <property type="protein sequence ID" value="OGY42268.1"/>
    <property type="molecule type" value="Genomic_DNA"/>
</dbReference>
<dbReference type="PANTHER" id="PTHR43030:SF1">
    <property type="entry name" value="PHOSPHOENOLPYRUVATE SYNTHASE"/>
    <property type="match status" value="1"/>
</dbReference>
<feature type="domain" description="PEP-utilising enzyme C-terminal" evidence="18">
    <location>
        <begin position="472"/>
        <end position="778"/>
    </location>
</feature>
<dbReference type="InterPro" id="IPR002192">
    <property type="entry name" value="PPDK_AMP/ATP-bd"/>
</dbReference>
<evidence type="ECO:0000256" key="15">
    <source>
        <dbReference type="PIRNR" id="PIRNR000854"/>
    </source>
</evidence>
<evidence type="ECO:0000256" key="7">
    <source>
        <dbReference type="ARBA" id="ARBA00022679"/>
    </source>
</evidence>
<dbReference type="Pfam" id="PF02896">
    <property type="entry name" value="PEP-utilizers_C"/>
    <property type="match status" value="1"/>
</dbReference>
<name>A0A1G1XQI2_9BACT</name>
<organism evidence="19 20">
    <name type="scientific">Candidatus Buchananbacteria bacterium RBG_13_39_9</name>
    <dbReference type="NCBI Taxonomy" id="1797531"/>
    <lineage>
        <taxon>Bacteria</taxon>
        <taxon>Candidatus Buchananiibacteriota</taxon>
    </lineage>
</organism>
<dbReference type="InterPro" id="IPR036637">
    <property type="entry name" value="Phosphohistidine_dom_sf"/>
</dbReference>
<evidence type="ECO:0000256" key="6">
    <source>
        <dbReference type="ARBA" id="ARBA00021623"/>
    </source>
</evidence>
<dbReference type="InterPro" id="IPR013815">
    <property type="entry name" value="ATP_grasp_subdomain_1"/>
</dbReference>
<dbReference type="FunFam" id="3.30.470.20:FF:000017">
    <property type="entry name" value="Phosphoenolpyruvate synthase"/>
    <property type="match status" value="1"/>
</dbReference>
<comment type="pathway">
    <text evidence="3 15">Carbohydrate biosynthesis; gluconeogenesis.</text>
</comment>
<evidence type="ECO:0000256" key="4">
    <source>
        <dbReference type="ARBA" id="ARBA00007837"/>
    </source>
</evidence>
<evidence type="ECO:0000256" key="8">
    <source>
        <dbReference type="ARBA" id="ARBA00022723"/>
    </source>
</evidence>
<sequence length="784" mass="88151">MKKYILIFSQVSIKDVGMVGGKNASLGEMIRKLTRKGIIIPDGFCTTAEAFKYFLEYNKIRRDINKILLKLGKNKGRELELAGQKIRQMVVRGKFPPDLERQIIKSYQELSRQYRITNVDVAVRSSATAEDLPTASFAGQQESYLNIKGDKELLLAIKRCFASLYTDRAISYRIDQKFKHAKVYLSVGIQKMIRSDLASAGVMFTIDTESGFKDLIIINSSYGLGENVVKGRVTPDEFFVYKPKLAIIKKELGTKKQKLIYTKNLNKPTKNILVTSKECKQFSLTDNEILQLAKWALLIEKHYKRPMDIEWAKDGRENKLYIVQARPETVKSQSQVNVFEQYLIQKKSRVLITGESIGQKIASGKVKVIKNVKELSKFQAGEILVTEMTDPDWEPIMKKAGAIVTDSGGRTCHAAIVSRELGVPAIVGAKNATLALKNSQPVTVSCAEGEIGRVYQGILPFKIKKTDLKKIKKPKVDIMMNLGDPTQAFKYSFLPNSGVGLARLEFIITTYVKIHPLALTNYHKLSTNLKNKIEELTSAYPNKTQFYIDQLAFGIAQIAAAFYPKDVIVRFSDFKTNEYANLIGGELYEPKEANPMIGWRGASRYYDPKFRPAFDLECQSIKKVRNEMGLTNVKVMIPFCRTVEEGKQVIQILKQNKLAQGKNGLEVYVMVEIPSNVILADKFAQIFDGFSIGSNDLTQLTLGLDRDSELISQIADERNEAVKILLKQAIKIAKQKKIKIGICGQAPSDFPDYAKFLMQEGIDSVSLNPDTVIKTTLDLSRKKG</sequence>
<evidence type="ECO:0000256" key="14">
    <source>
        <dbReference type="ARBA" id="ARBA00047700"/>
    </source>
</evidence>
<comment type="caution">
    <text evidence="19">The sequence shown here is derived from an EMBL/GenBank/DDBJ whole genome shotgun (WGS) entry which is preliminary data.</text>
</comment>
<dbReference type="PROSITE" id="PS00370">
    <property type="entry name" value="PEP_ENZYMES_PHOS_SITE"/>
    <property type="match status" value="1"/>
</dbReference>
<keyword evidence="10 15" id="KW-0418">Kinase</keyword>
<dbReference type="SUPFAM" id="SSF51621">
    <property type="entry name" value="Phosphoenolpyruvate/pyruvate domain"/>
    <property type="match status" value="1"/>
</dbReference>
<dbReference type="InterPro" id="IPR008279">
    <property type="entry name" value="PEP-util_enz_mobile_dom"/>
</dbReference>
<dbReference type="Pfam" id="PF00391">
    <property type="entry name" value="PEP-utilizers"/>
    <property type="match status" value="1"/>
</dbReference>
<dbReference type="GO" id="GO:0006094">
    <property type="term" value="P:gluconeogenesis"/>
    <property type="evidence" value="ECO:0007669"/>
    <property type="project" value="UniProtKB-UniPathway"/>
</dbReference>
<evidence type="ECO:0000259" key="16">
    <source>
        <dbReference type="Pfam" id="PF00391"/>
    </source>
</evidence>
<evidence type="ECO:0000256" key="9">
    <source>
        <dbReference type="ARBA" id="ARBA00022741"/>
    </source>
</evidence>
<dbReference type="PANTHER" id="PTHR43030">
    <property type="entry name" value="PHOSPHOENOLPYRUVATE SYNTHASE"/>
    <property type="match status" value="1"/>
</dbReference>
<dbReference type="GO" id="GO:0046872">
    <property type="term" value="F:metal ion binding"/>
    <property type="evidence" value="ECO:0007669"/>
    <property type="project" value="UniProtKB-KW"/>
</dbReference>
<keyword evidence="7 15" id="KW-0808">Transferase</keyword>
<evidence type="ECO:0000256" key="10">
    <source>
        <dbReference type="ARBA" id="ARBA00022777"/>
    </source>
</evidence>
<dbReference type="InterPro" id="IPR006319">
    <property type="entry name" value="PEP_synth"/>
</dbReference>
<comment type="cofactor">
    <cofactor evidence="1 15">
        <name>Mg(2+)</name>
        <dbReference type="ChEBI" id="CHEBI:18420"/>
    </cofactor>
</comment>
<dbReference type="PROSITE" id="PS00742">
    <property type="entry name" value="PEP_ENZYMES_2"/>
    <property type="match status" value="1"/>
</dbReference>
<evidence type="ECO:0000256" key="5">
    <source>
        <dbReference type="ARBA" id="ARBA00011996"/>
    </source>
</evidence>
<dbReference type="EC" id="2.7.9.2" evidence="5 15"/>
<evidence type="ECO:0000256" key="11">
    <source>
        <dbReference type="ARBA" id="ARBA00022840"/>
    </source>
</evidence>
<comment type="function">
    <text evidence="2 15">Catalyzes the phosphorylation of pyruvate to phosphoenolpyruvate.</text>
</comment>
<dbReference type="AlphaFoldDB" id="A0A1G1XQI2"/>
<evidence type="ECO:0000256" key="13">
    <source>
        <dbReference type="ARBA" id="ARBA00033470"/>
    </source>
</evidence>
<keyword evidence="12 15" id="KW-0460">Magnesium</keyword>
<dbReference type="InterPro" id="IPR040442">
    <property type="entry name" value="Pyrv_kinase-like_dom_sf"/>
</dbReference>